<sequence length="153" mass="16786">MDIEDEAFGCLGIPTEAQIWKQQAALVQAEYEQVAADLRQARTNILKLVDIHAVTARERDQALHLLASYKRDLSAAHVELSALGNRMRGMQMAARQSAESPYPFRETLAAPDPQPEAPAQLPTQDRQSLLCLRHDNGGAYGHAGLAEPDTADQ</sequence>
<keyword evidence="3" id="KW-1185">Reference proteome</keyword>
<dbReference type="AlphaFoldDB" id="A0A089ZQF2"/>
<dbReference type="EMBL" id="CP009533">
    <property type="protein sequence ID" value="AIS17526.1"/>
    <property type="molecule type" value="Genomic_DNA"/>
</dbReference>
<dbReference type="HOGENOM" id="CLU_144167_0_0_6"/>
<name>A0A089ZQF2_9PSED</name>
<evidence type="ECO:0000313" key="3">
    <source>
        <dbReference type="Proteomes" id="UP000029499"/>
    </source>
</evidence>
<reference evidence="2 3" key="1">
    <citation type="journal article" date="2015" name="J. Biotechnol.">
        <title>Complete genome sequence of Pseudomonas rhizosphaerae IH5T (=DSM 16299T), a phosphate-solubilizing rhizobacterium for bacterial biofertilizer.</title>
        <authorList>
            <person name="Kwak Y."/>
            <person name="Jung B.K."/>
            <person name="Shin J.H."/>
        </authorList>
    </citation>
    <scope>NUCLEOTIDE SEQUENCE [LARGE SCALE GENOMIC DNA]</scope>
    <source>
        <strain evidence="2">DSM 16299</strain>
    </source>
</reference>
<dbReference type="Proteomes" id="UP000029499">
    <property type="component" value="Chromosome"/>
</dbReference>
<dbReference type="KEGG" id="prh:LT40_08995"/>
<dbReference type="RefSeq" id="WP_043189001.1">
    <property type="nucleotide sequence ID" value="NZ_CP009533.1"/>
</dbReference>
<accession>A0A089ZQF2</accession>
<evidence type="ECO:0000313" key="2">
    <source>
        <dbReference type="EMBL" id="AIS17526.1"/>
    </source>
</evidence>
<organism evidence="2 3">
    <name type="scientific">Pseudomonas rhizosphaerae</name>
    <dbReference type="NCBI Taxonomy" id="216142"/>
    <lineage>
        <taxon>Bacteria</taxon>
        <taxon>Pseudomonadati</taxon>
        <taxon>Pseudomonadota</taxon>
        <taxon>Gammaproteobacteria</taxon>
        <taxon>Pseudomonadales</taxon>
        <taxon>Pseudomonadaceae</taxon>
        <taxon>Pseudomonas</taxon>
    </lineage>
</organism>
<evidence type="ECO:0000256" key="1">
    <source>
        <dbReference type="SAM" id="MobiDB-lite"/>
    </source>
</evidence>
<feature type="region of interest" description="Disordered" evidence="1">
    <location>
        <begin position="91"/>
        <end position="126"/>
    </location>
</feature>
<protein>
    <submittedName>
        <fullName evidence="2">Uncharacterized protein</fullName>
    </submittedName>
</protein>
<gene>
    <name evidence="2" type="ORF">LT40_08995</name>
</gene>
<proteinExistence type="predicted"/>
<dbReference type="OrthoDB" id="6904890at2"/>